<dbReference type="CDD" id="cd06558">
    <property type="entry name" value="crotonase-like"/>
    <property type="match status" value="1"/>
</dbReference>
<dbReference type="NCBIfam" id="NF006100">
    <property type="entry name" value="PRK08252.1"/>
    <property type="match status" value="1"/>
</dbReference>
<dbReference type="InterPro" id="IPR001753">
    <property type="entry name" value="Enoyl-CoA_hydra/iso"/>
</dbReference>
<dbReference type="EMBL" id="FRCS01000003">
    <property type="protein sequence ID" value="SHN15776.1"/>
    <property type="molecule type" value="Genomic_DNA"/>
</dbReference>
<dbReference type="STRING" id="134849.SAMN05443668_103303"/>
<organism evidence="3 4">
    <name type="scientific">Cryptosporangium aurantiacum</name>
    <dbReference type="NCBI Taxonomy" id="134849"/>
    <lineage>
        <taxon>Bacteria</taxon>
        <taxon>Bacillati</taxon>
        <taxon>Actinomycetota</taxon>
        <taxon>Actinomycetes</taxon>
        <taxon>Cryptosporangiales</taxon>
        <taxon>Cryptosporangiaceae</taxon>
        <taxon>Cryptosporangium</taxon>
    </lineage>
</organism>
<dbReference type="AlphaFoldDB" id="A0A1M7PFJ4"/>
<dbReference type="Gene3D" id="3.90.226.10">
    <property type="entry name" value="2-enoyl-CoA Hydratase, Chain A, domain 1"/>
    <property type="match status" value="1"/>
</dbReference>
<evidence type="ECO:0000313" key="3">
    <source>
        <dbReference type="EMBL" id="SHN15776.1"/>
    </source>
</evidence>
<dbReference type="PROSITE" id="PS00166">
    <property type="entry name" value="ENOYL_COA_HYDRATASE"/>
    <property type="match status" value="1"/>
</dbReference>
<sequence>MVSDEVQVEYADGVVVVTINRPQARNAVNQAVSRQVADALAGLDARDDLTVGIITGAGGTFCSGMDLKAFLAGDDVTVPGKGLAGLTEAPPRKPLIAAVEGWALAGGCEVALACDLIVASEEAKFGIPEVKRGLVAGAGGLIRLPRRIPEGIALELALTGDPLLATDAHRLGLVNTLTPAGGALAGAKALAARIAANGPLAVAVTKQIIVQSPDWTAEDQWRRQTVLMEPVFSSADAKEGALAFTEKRTPVWTGR</sequence>
<evidence type="ECO:0000256" key="2">
    <source>
        <dbReference type="RuleBase" id="RU003707"/>
    </source>
</evidence>
<protein>
    <submittedName>
        <fullName evidence="3">Enoyl-CoA hydratase</fullName>
    </submittedName>
</protein>
<dbReference type="InterPro" id="IPR018376">
    <property type="entry name" value="Enoyl-CoA_hyd/isom_CS"/>
</dbReference>
<keyword evidence="4" id="KW-1185">Reference proteome</keyword>
<dbReference type="PANTHER" id="PTHR43802">
    <property type="entry name" value="ENOYL-COA HYDRATASE"/>
    <property type="match status" value="1"/>
</dbReference>
<dbReference type="Proteomes" id="UP000184440">
    <property type="component" value="Unassembled WGS sequence"/>
</dbReference>
<dbReference type="Gene3D" id="1.10.12.10">
    <property type="entry name" value="Lyase 2-enoyl-coa Hydratase, Chain A, domain 2"/>
    <property type="match status" value="1"/>
</dbReference>
<evidence type="ECO:0000256" key="1">
    <source>
        <dbReference type="ARBA" id="ARBA00005254"/>
    </source>
</evidence>
<accession>A0A1M7PFJ4</accession>
<dbReference type="InterPro" id="IPR014748">
    <property type="entry name" value="Enoyl-CoA_hydra_C"/>
</dbReference>
<gene>
    <name evidence="3" type="ORF">SAMN05443668_103303</name>
</gene>
<dbReference type="GO" id="GO:0003824">
    <property type="term" value="F:catalytic activity"/>
    <property type="evidence" value="ECO:0007669"/>
    <property type="project" value="InterPro"/>
</dbReference>
<comment type="similarity">
    <text evidence="1 2">Belongs to the enoyl-CoA hydratase/isomerase family.</text>
</comment>
<proteinExistence type="inferred from homology"/>
<name>A0A1M7PFJ4_9ACTN</name>
<dbReference type="InterPro" id="IPR029045">
    <property type="entry name" value="ClpP/crotonase-like_dom_sf"/>
</dbReference>
<dbReference type="Pfam" id="PF00378">
    <property type="entry name" value="ECH_1"/>
    <property type="match status" value="1"/>
</dbReference>
<dbReference type="SUPFAM" id="SSF52096">
    <property type="entry name" value="ClpP/crotonase"/>
    <property type="match status" value="1"/>
</dbReference>
<evidence type="ECO:0000313" key="4">
    <source>
        <dbReference type="Proteomes" id="UP000184440"/>
    </source>
</evidence>
<dbReference type="PANTHER" id="PTHR43802:SF1">
    <property type="entry name" value="IP11341P-RELATED"/>
    <property type="match status" value="1"/>
</dbReference>
<reference evidence="3 4" key="1">
    <citation type="submission" date="2016-11" db="EMBL/GenBank/DDBJ databases">
        <authorList>
            <person name="Jaros S."/>
            <person name="Januszkiewicz K."/>
            <person name="Wedrychowicz H."/>
        </authorList>
    </citation>
    <scope>NUCLEOTIDE SEQUENCE [LARGE SCALE GENOMIC DNA]</scope>
    <source>
        <strain evidence="3 4">DSM 46144</strain>
    </source>
</reference>